<dbReference type="InterPro" id="IPR035938">
    <property type="entry name" value="Hemerythrin-like_sf"/>
</dbReference>
<comment type="similarity">
    <text evidence="1">Belongs to the hemerythrin family.</text>
</comment>
<evidence type="ECO:0000259" key="5">
    <source>
        <dbReference type="Pfam" id="PF01814"/>
    </source>
</evidence>
<dbReference type="InterPro" id="IPR012312">
    <property type="entry name" value="Hemerythrin-like"/>
</dbReference>
<accession>A0A495V2S8</accession>
<keyword evidence="2" id="KW-0561">Oxygen transport</keyword>
<evidence type="ECO:0000313" key="7">
    <source>
        <dbReference type="Proteomes" id="UP000274556"/>
    </source>
</evidence>
<dbReference type="GO" id="GO:0046872">
    <property type="term" value="F:metal ion binding"/>
    <property type="evidence" value="ECO:0007669"/>
    <property type="project" value="UniProtKB-KW"/>
</dbReference>
<dbReference type="CDD" id="cd12107">
    <property type="entry name" value="Hemerythrin"/>
    <property type="match status" value="1"/>
</dbReference>
<dbReference type="InterPro" id="IPR012827">
    <property type="entry name" value="Hemerythrin_metal-bd"/>
</dbReference>
<keyword evidence="4" id="KW-0408">Iron</keyword>
<dbReference type="Pfam" id="PF01814">
    <property type="entry name" value="Hemerythrin"/>
    <property type="match status" value="1"/>
</dbReference>
<proteinExistence type="inferred from homology"/>
<protein>
    <submittedName>
        <fullName evidence="6">Hemerythrin</fullName>
    </submittedName>
</protein>
<dbReference type="PANTHER" id="PTHR37164:SF1">
    <property type="entry name" value="BACTERIOHEMERYTHRIN"/>
    <property type="match status" value="1"/>
</dbReference>
<evidence type="ECO:0000313" key="6">
    <source>
        <dbReference type="EMBL" id="RKT43634.1"/>
    </source>
</evidence>
<dbReference type="NCBIfam" id="TIGR02481">
    <property type="entry name" value="hemeryth_dom"/>
    <property type="match status" value="1"/>
</dbReference>
<keyword evidence="3" id="KW-0479">Metal-binding</keyword>
<dbReference type="InterPro" id="IPR050669">
    <property type="entry name" value="Hemerythrin"/>
</dbReference>
<dbReference type="RefSeq" id="WP_120796179.1">
    <property type="nucleotide sequence ID" value="NZ_RBXL01000001.1"/>
</dbReference>
<dbReference type="SUPFAM" id="SSF47188">
    <property type="entry name" value="Hemerythrin-like"/>
    <property type="match status" value="1"/>
</dbReference>
<gene>
    <name evidence="6" type="ORF">BDD21_0986</name>
</gene>
<sequence>MTRLLTWHDEWSLNIDLVDAEHRGLIEQLADICHRFGPEASPRRSGDAFALIDALTDLGEAVREHFKREEELMQAVGYEDIAEHCTEHALLMAEYTDQLRRWRAEGLDVFDEDAQENARDWILDHILGADRDFAKAFHEMDDRLSATRDRSGVAVWAQLNAARRGL</sequence>
<evidence type="ECO:0000256" key="1">
    <source>
        <dbReference type="ARBA" id="ARBA00010587"/>
    </source>
</evidence>
<evidence type="ECO:0000256" key="3">
    <source>
        <dbReference type="ARBA" id="ARBA00022723"/>
    </source>
</evidence>
<organism evidence="6 7">
    <name type="scientific">Thiocapsa rosea</name>
    <dbReference type="NCBI Taxonomy" id="69360"/>
    <lineage>
        <taxon>Bacteria</taxon>
        <taxon>Pseudomonadati</taxon>
        <taxon>Pseudomonadota</taxon>
        <taxon>Gammaproteobacteria</taxon>
        <taxon>Chromatiales</taxon>
        <taxon>Chromatiaceae</taxon>
        <taxon>Thiocapsa</taxon>
    </lineage>
</organism>
<dbReference type="Proteomes" id="UP000274556">
    <property type="component" value="Unassembled WGS sequence"/>
</dbReference>
<dbReference type="Gene3D" id="1.20.120.50">
    <property type="entry name" value="Hemerythrin-like"/>
    <property type="match status" value="1"/>
</dbReference>
<dbReference type="PROSITE" id="PS00550">
    <property type="entry name" value="HEMERYTHRINS"/>
    <property type="match status" value="1"/>
</dbReference>
<dbReference type="InterPro" id="IPR016131">
    <property type="entry name" value="Haemerythrin_Fe_BS"/>
</dbReference>
<dbReference type="PANTHER" id="PTHR37164">
    <property type="entry name" value="BACTERIOHEMERYTHRIN"/>
    <property type="match status" value="1"/>
</dbReference>
<comment type="caution">
    <text evidence="6">The sequence shown here is derived from an EMBL/GenBank/DDBJ whole genome shotgun (WGS) entry which is preliminary data.</text>
</comment>
<reference evidence="6 7" key="1">
    <citation type="submission" date="2018-10" db="EMBL/GenBank/DDBJ databases">
        <title>Genomic Encyclopedia of Archaeal and Bacterial Type Strains, Phase II (KMG-II): from individual species to whole genera.</title>
        <authorList>
            <person name="Goeker M."/>
        </authorList>
    </citation>
    <scope>NUCLEOTIDE SEQUENCE [LARGE SCALE GENOMIC DNA]</scope>
    <source>
        <strain evidence="6 7">DSM 235</strain>
    </source>
</reference>
<dbReference type="EMBL" id="RBXL01000001">
    <property type="protein sequence ID" value="RKT43634.1"/>
    <property type="molecule type" value="Genomic_DNA"/>
</dbReference>
<keyword evidence="2" id="KW-0813">Transport</keyword>
<dbReference type="OrthoDB" id="1122424at2"/>
<feature type="domain" description="Hemerythrin-like" evidence="5">
    <location>
        <begin position="15"/>
        <end position="134"/>
    </location>
</feature>
<name>A0A495V2S8_9GAMM</name>
<evidence type="ECO:0000256" key="4">
    <source>
        <dbReference type="ARBA" id="ARBA00023004"/>
    </source>
</evidence>
<evidence type="ECO:0000256" key="2">
    <source>
        <dbReference type="ARBA" id="ARBA00022621"/>
    </source>
</evidence>
<dbReference type="GO" id="GO:0005344">
    <property type="term" value="F:oxygen carrier activity"/>
    <property type="evidence" value="ECO:0007669"/>
    <property type="project" value="UniProtKB-KW"/>
</dbReference>
<keyword evidence="7" id="KW-1185">Reference proteome</keyword>
<dbReference type="AlphaFoldDB" id="A0A495V2S8"/>